<dbReference type="AlphaFoldDB" id="E6QLI6"/>
<comment type="caution">
    <text evidence="1">The sequence shown here is derived from an EMBL/GenBank/DDBJ whole genome shotgun (WGS) entry which is preliminary data.</text>
</comment>
<reference evidence="1" key="1">
    <citation type="submission" date="2009-10" db="EMBL/GenBank/DDBJ databases">
        <title>Diversity of trophic interactions inside an arsenic-rich microbial ecosystem.</title>
        <authorList>
            <person name="Bertin P.N."/>
            <person name="Heinrich-Salmeron A."/>
            <person name="Pelletier E."/>
            <person name="Goulhen-Chollet F."/>
            <person name="Arsene-Ploetze F."/>
            <person name="Gallien S."/>
            <person name="Calteau A."/>
            <person name="Vallenet D."/>
            <person name="Casiot C."/>
            <person name="Chane-Woon-Ming B."/>
            <person name="Giloteaux L."/>
            <person name="Barakat M."/>
            <person name="Bonnefoy V."/>
            <person name="Bruneel O."/>
            <person name="Chandler M."/>
            <person name="Cleiss J."/>
            <person name="Duran R."/>
            <person name="Elbaz-Poulichet F."/>
            <person name="Fonknechten N."/>
            <person name="Lauga B."/>
            <person name="Mornico D."/>
            <person name="Ortet P."/>
            <person name="Schaeffer C."/>
            <person name="Siguier P."/>
            <person name="Alexander Thil Smith A."/>
            <person name="Van Dorsselaer A."/>
            <person name="Weissenbach J."/>
            <person name="Medigue C."/>
            <person name="Le Paslier D."/>
        </authorList>
    </citation>
    <scope>NUCLEOTIDE SEQUENCE</scope>
</reference>
<proteinExistence type="predicted"/>
<accession>E6QLI6</accession>
<dbReference type="EMBL" id="CABQ01000184">
    <property type="protein sequence ID" value="CBI08106.1"/>
    <property type="molecule type" value="Genomic_DNA"/>
</dbReference>
<evidence type="ECO:0000313" key="1">
    <source>
        <dbReference type="EMBL" id="CBI08106.1"/>
    </source>
</evidence>
<organism evidence="1">
    <name type="scientific">mine drainage metagenome</name>
    <dbReference type="NCBI Taxonomy" id="410659"/>
    <lineage>
        <taxon>unclassified sequences</taxon>
        <taxon>metagenomes</taxon>
        <taxon>ecological metagenomes</taxon>
    </lineage>
</organism>
<name>E6QLI6_9ZZZZ</name>
<sequence>MLVALRGKLDSEIFVMDQSQQVFRKPIWVLRRA</sequence>
<gene>
    <name evidence="1" type="ORF">CARN6_1538</name>
</gene>
<protein>
    <submittedName>
        <fullName evidence="1">Uncharacterized protein</fullName>
    </submittedName>
</protein>